<evidence type="ECO:0000313" key="3">
    <source>
        <dbReference type="EMBL" id="EKE85317.1"/>
    </source>
</evidence>
<dbReference type="Pfam" id="PF07963">
    <property type="entry name" value="N_methyl"/>
    <property type="match status" value="1"/>
</dbReference>
<protein>
    <submittedName>
        <fullName evidence="3">Pilin protein PilA</fullName>
    </submittedName>
</protein>
<dbReference type="OrthoDB" id="5918848at2"/>
<dbReference type="AlphaFoldDB" id="K2KF11"/>
<evidence type="ECO:0000256" key="2">
    <source>
        <dbReference type="ARBA" id="ARBA00022481"/>
    </source>
</evidence>
<dbReference type="SUPFAM" id="SSF54523">
    <property type="entry name" value="Pili subunits"/>
    <property type="match status" value="1"/>
</dbReference>
<keyword evidence="4" id="KW-1185">Reference proteome</keyword>
<comment type="caution">
    <text evidence="3">The sequence shown here is derived from an EMBL/GenBank/DDBJ whole genome shotgun (WGS) entry which is preliminary data.</text>
</comment>
<dbReference type="eggNOG" id="COG4969">
    <property type="taxonomic scope" value="Bacteria"/>
</dbReference>
<dbReference type="STRING" id="740709.A10D4_03195"/>
<keyword evidence="2" id="KW-0488">Methylation</keyword>
<dbReference type="NCBIfam" id="TIGR02532">
    <property type="entry name" value="IV_pilin_GFxxxE"/>
    <property type="match status" value="1"/>
</dbReference>
<proteinExistence type="inferred from homology"/>
<dbReference type="Gene3D" id="3.30.700.10">
    <property type="entry name" value="Glycoprotein, Type 4 Pilin"/>
    <property type="match status" value="1"/>
</dbReference>
<gene>
    <name evidence="3" type="ORF">A10D4_03195</name>
</gene>
<organism evidence="3 4">
    <name type="scientific">Idiomarina xiamenensis 10-D-4</name>
    <dbReference type="NCBI Taxonomy" id="740709"/>
    <lineage>
        <taxon>Bacteria</taxon>
        <taxon>Pseudomonadati</taxon>
        <taxon>Pseudomonadota</taxon>
        <taxon>Gammaproteobacteria</taxon>
        <taxon>Alteromonadales</taxon>
        <taxon>Idiomarinaceae</taxon>
        <taxon>Idiomarina</taxon>
    </lineage>
</organism>
<reference evidence="3 4" key="1">
    <citation type="journal article" date="2012" name="J. Bacteriol.">
        <title>Genome Sequence of Idiomarina xiamenensis Type Strain 10-D-4.</title>
        <authorList>
            <person name="Lai Q."/>
            <person name="Wang L."/>
            <person name="Wang W."/>
            <person name="Shao Z."/>
        </authorList>
    </citation>
    <scope>NUCLEOTIDE SEQUENCE [LARGE SCALE GENOMIC DNA]</scope>
    <source>
        <strain evidence="3 4">10-D-4</strain>
    </source>
</reference>
<sequence>MRQSGFSLLELLVVVAIIATLSAAAMPLYSGYSQRAKVTSAIASLRQIQLDIALCIQQQGSVAACANNDNSVLPVLNPPYPEHISDLQLLSQQAILQATLTISDREQRQLRVQLIPQLSRYSIDWQIRCSDFDAQQQPPSLVENCHATTLR</sequence>
<dbReference type="PANTHER" id="PTHR30093:SF34">
    <property type="entry name" value="PREPILIN PEPTIDASE-DEPENDENT PROTEIN D"/>
    <property type="match status" value="1"/>
</dbReference>
<dbReference type="InterPro" id="IPR045584">
    <property type="entry name" value="Pilin-like"/>
</dbReference>
<comment type="similarity">
    <text evidence="1">Belongs to the N-Me-Phe pilin family.</text>
</comment>
<name>K2KF11_9GAMM</name>
<evidence type="ECO:0000256" key="1">
    <source>
        <dbReference type="ARBA" id="ARBA00005233"/>
    </source>
</evidence>
<accession>K2KF11</accession>
<dbReference type="PATRIC" id="fig|740709.3.peg.643"/>
<dbReference type="PANTHER" id="PTHR30093">
    <property type="entry name" value="GENERAL SECRETION PATHWAY PROTEIN G"/>
    <property type="match status" value="1"/>
</dbReference>
<dbReference type="InterPro" id="IPR012902">
    <property type="entry name" value="N_methyl_site"/>
</dbReference>
<dbReference type="RefSeq" id="WP_008487686.1">
    <property type="nucleotide sequence ID" value="NZ_AMRG01000003.1"/>
</dbReference>
<evidence type="ECO:0000313" key="4">
    <source>
        <dbReference type="Proteomes" id="UP000014115"/>
    </source>
</evidence>
<dbReference type="Proteomes" id="UP000014115">
    <property type="component" value="Unassembled WGS sequence"/>
</dbReference>
<dbReference type="PROSITE" id="PS00409">
    <property type="entry name" value="PROKAR_NTER_METHYL"/>
    <property type="match status" value="1"/>
</dbReference>
<dbReference type="EMBL" id="AMRG01000003">
    <property type="protein sequence ID" value="EKE85317.1"/>
    <property type="molecule type" value="Genomic_DNA"/>
</dbReference>